<protein>
    <submittedName>
        <fullName evidence="5">ABC-ATPase domain-containing protein</fullName>
    </submittedName>
</protein>
<dbReference type="InterPro" id="IPR019195">
    <property type="entry name" value="ABC_ATPase_put"/>
</dbReference>
<dbReference type="InterPro" id="IPR046833">
    <property type="entry name" value="ABC_N"/>
</dbReference>
<dbReference type="Proteomes" id="UP000789325">
    <property type="component" value="Unassembled WGS sequence"/>
</dbReference>
<comment type="caution">
    <text evidence="5">The sequence shown here is derived from an EMBL/GenBank/DDBJ whole genome shotgun (WGS) entry which is preliminary data.</text>
</comment>
<evidence type="ECO:0000256" key="1">
    <source>
        <dbReference type="SAM" id="MobiDB-lite"/>
    </source>
</evidence>
<dbReference type="InterPro" id="IPR027417">
    <property type="entry name" value="P-loop_NTPase"/>
</dbReference>
<feature type="domain" description="ATPase of the ABC class C-terminal" evidence="2">
    <location>
        <begin position="236"/>
        <end position="500"/>
    </location>
</feature>
<dbReference type="EMBL" id="DYZL01000030">
    <property type="protein sequence ID" value="HJH42457.1"/>
    <property type="molecule type" value="Genomic_DNA"/>
</dbReference>
<evidence type="ECO:0000259" key="2">
    <source>
        <dbReference type="Pfam" id="PF09818"/>
    </source>
</evidence>
<feature type="compositionally biased region" description="Basic and acidic residues" evidence="1">
    <location>
        <begin position="525"/>
        <end position="540"/>
    </location>
</feature>
<gene>
    <name evidence="5" type="ORF">K8V16_01510</name>
</gene>
<sequence length="699" mass="74613">MPVKTAEELRRALRGLDRRGYPAYKSLAGAYRFADFCLFIDHVQGDPFAAPSSLRVEVPYAAAGFPERFRRGRAARTALADFLTRQMAMQFERCSFKAKGSGKSGLMSITRCGQEVLERSACEISGNVEGADGGRTEGGARGAGNAKAGHSLAAERGAHGVGDEVAEGGARGVGNMGSAEGDARDARGAEGVITVRFHVGFPAFGRTINAGELECILFDFLPACVKRALFHDSLDARQVEAAVHLAEDQEALRARLREEGLVAFVANGAVLPRRSGVSDKPLAGAVPFASPAELERSFDLPHAGRIAGMAVPRGITLIVGGGYHGKSTLLEALQSGVYNHIAGDGREFVLADDTAVKLRAEDGRCIRNVDITLFINDLPNGKDTAAFSTENASGSTSQAAGVVEGMEAGCRLFLIDEDTSATNFMVRDEFMQQVISREKEPITPFLERARGLYEQAGASTILVAGSSGAFFHIADRVIQMDCYRPVDITERVRGLCAQREAPAMGAPAFRMPRGERTMPAFAAAREGDARGGRGGRDGGRRHGHGGGCRGYDADRDERGQGGGRRGRDDRGGRDGGARGRERLKVRSQGRDAFSLGKENVDVRFVEQIADSEQTAALAHLLRYGLERFADGTCPLTEAVERLFAVLEREGWAPFCGSFVPCGLAKPRKQEVFAALNRFRGGMGSGAGGGEMDGAKDSDR</sequence>
<reference evidence="5" key="2">
    <citation type="submission" date="2021-09" db="EMBL/GenBank/DDBJ databases">
        <authorList>
            <person name="Gilroy R."/>
        </authorList>
    </citation>
    <scope>NUCLEOTIDE SEQUENCE</scope>
    <source>
        <strain evidence="5">USAMLcec12-2067</strain>
    </source>
</reference>
<dbReference type="InterPro" id="IPR049069">
    <property type="entry name" value="MRB1590-like_C"/>
</dbReference>
<dbReference type="Pfam" id="PF09818">
    <property type="entry name" value="ABC_ATPase"/>
    <property type="match status" value="1"/>
</dbReference>
<evidence type="ECO:0000259" key="3">
    <source>
        <dbReference type="Pfam" id="PF20446"/>
    </source>
</evidence>
<dbReference type="AlphaFoldDB" id="A0A9D2VIC4"/>
<evidence type="ECO:0000313" key="6">
    <source>
        <dbReference type="Proteomes" id="UP000789325"/>
    </source>
</evidence>
<organism evidence="5 6">
    <name type="scientific">Rubneribacter badeniensis</name>
    <dbReference type="NCBI Taxonomy" id="2070688"/>
    <lineage>
        <taxon>Bacteria</taxon>
        <taxon>Bacillati</taxon>
        <taxon>Actinomycetota</taxon>
        <taxon>Coriobacteriia</taxon>
        <taxon>Eggerthellales</taxon>
        <taxon>Eggerthellaceae</taxon>
        <taxon>Rubneribacter</taxon>
    </lineage>
</organism>
<dbReference type="InterPro" id="IPR046834">
    <property type="entry name" value="ABC_ATPase_C"/>
</dbReference>
<name>A0A9D2VIC4_9ACTN</name>
<dbReference type="PANTHER" id="PTHR38149:SF1">
    <property type="entry name" value="ATPASE"/>
    <property type="match status" value="1"/>
</dbReference>
<accession>A0A9D2VIC4</accession>
<feature type="region of interest" description="Disordered" evidence="1">
    <location>
        <begin position="524"/>
        <end position="581"/>
    </location>
</feature>
<feature type="domain" description="MRB1590-like C-terminal" evidence="4">
    <location>
        <begin position="584"/>
        <end position="680"/>
    </location>
</feature>
<proteinExistence type="predicted"/>
<dbReference type="Pfam" id="PF21117">
    <property type="entry name" value="MRB1590_C"/>
    <property type="match status" value="1"/>
</dbReference>
<feature type="compositionally biased region" description="Basic and acidic residues" evidence="1">
    <location>
        <begin position="551"/>
        <end position="581"/>
    </location>
</feature>
<dbReference type="SUPFAM" id="SSF52540">
    <property type="entry name" value="P-loop containing nucleoside triphosphate hydrolases"/>
    <property type="match status" value="1"/>
</dbReference>
<evidence type="ECO:0000313" key="5">
    <source>
        <dbReference type="EMBL" id="HJH42457.1"/>
    </source>
</evidence>
<evidence type="ECO:0000259" key="4">
    <source>
        <dbReference type="Pfam" id="PF21117"/>
    </source>
</evidence>
<dbReference type="Pfam" id="PF20446">
    <property type="entry name" value="ABC_N"/>
    <property type="match status" value="1"/>
</dbReference>
<reference evidence="5" key="1">
    <citation type="journal article" date="2021" name="PeerJ">
        <title>Extensive microbial diversity within the chicken gut microbiome revealed by metagenomics and culture.</title>
        <authorList>
            <person name="Gilroy R."/>
            <person name="Ravi A."/>
            <person name="Getino M."/>
            <person name="Pursley I."/>
            <person name="Horton D.L."/>
            <person name="Alikhan N.F."/>
            <person name="Baker D."/>
            <person name="Gharbi K."/>
            <person name="Hall N."/>
            <person name="Watson M."/>
            <person name="Adriaenssens E.M."/>
            <person name="Foster-Nyarko E."/>
            <person name="Jarju S."/>
            <person name="Secka A."/>
            <person name="Antonio M."/>
            <person name="Oren A."/>
            <person name="Chaudhuri R.R."/>
            <person name="La Ragione R."/>
            <person name="Hildebrand F."/>
            <person name="Pallen M.J."/>
        </authorList>
    </citation>
    <scope>NUCLEOTIDE SEQUENCE</scope>
    <source>
        <strain evidence="5">USAMLcec12-2067</strain>
    </source>
</reference>
<dbReference type="PANTHER" id="PTHR38149">
    <property type="entry name" value="ATPASE"/>
    <property type="match status" value="1"/>
</dbReference>
<feature type="domain" description="ATPase of the ABC class N-terminal" evidence="3">
    <location>
        <begin position="7"/>
        <end position="127"/>
    </location>
</feature>